<evidence type="ECO:0000256" key="1">
    <source>
        <dbReference type="SAM" id="MobiDB-lite"/>
    </source>
</evidence>
<feature type="compositionally biased region" description="Polar residues" evidence="1">
    <location>
        <begin position="410"/>
        <end position="419"/>
    </location>
</feature>
<proteinExistence type="predicted"/>
<feature type="region of interest" description="Disordered" evidence="1">
    <location>
        <begin position="29"/>
        <end position="49"/>
    </location>
</feature>
<comment type="caution">
    <text evidence="3">The sequence shown here is derived from an EMBL/GenBank/DDBJ whole genome shotgun (WGS) entry which is preliminary data.</text>
</comment>
<feature type="region of interest" description="Disordered" evidence="1">
    <location>
        <begin position="298"/>
        <end position="570"/>
    </location>
</feature>
<dbReference type="InterPro" id="IPR052594">
    <property type="entry name" value="J_domain-containing_protein"/>
</dbReference>
<feature type="compositionally biased region" description="Basic and acidic residues" evidence="1">
    <location>
        <begin position="138"/>
        <end position="243"/>
    </location>
</feature>
<dbReference type="SUPFAM" id="SSF46565">
    <property type="entry name" value="Chaperone J-domain"/>
    <property type="match status" value="1"/>
</dbReference>
<keyword evidence="4" id="KW-1185">Reference proteome</keyword>
<dbReference type="Proteomes" id="UP001175261">
    <property type="component" value="Unassembled WGS sequence"/>
</dbReference>
<feature type="compositionally biased region" description="Basic and acidic residues" evidence="1">
    <location>
        <begin position="252"/>
        <end position="277"/>
    </location>
</feature>
<dbReference type="FunFam" id="1.10.287.110:FF:000073">
    <property type="entry name" value="DnaJ domain protein"/>
    <property type="match status" value="1"/>
</dbReference>
<feature type="compositionally biased region" description="Basic and acidic residues" evidence="1">
    <location>
        <begin position="491"/>
        <end position="500"/>
    </location>
</feature>
<dbReference type="GO" id="GO:0005737">
    <property type="term" value="C:cytoplasm"/>
    <property type="evidence" value="ECO:0007669"/>
    <property type="project" value="TreeGrafter"/>
</dbReference>
<dbReference type="PRINTS" id="PR00625">
    <property type="entry name" value="JDOMAIN"/>
</dbReference>
<name>A0AA39GS18_SARSR</name>
<protein>
    <recommendedName>
        <fullName evidence="2">J domain-containing protein</fullName>
    </recommendedName>
</protein>
<feature type="compositionally biased region" description="Basic residues" evidence="1">
    <location>
        <begin position="480"/>
        <end position="490"/>
    </location>
</feature>
<dbReference type="Gene3D" id="1.10.287.110">
    <property type="entry name" value="DnaJ domain"/>
    <property type="match status" value="1"/>
</dbReference>
<sequence>MSSPLPDNPYEILGVSKDAQLPEIRSAHRKRVLKCHPDKVQDPALKAEKQNEFQKVQQAYEILSNETEREKYDNQVRVAELRKQAAAQAKANSSVPRSSRSAAPEFEVHFASPRPSNRSSPSAASPQVFTKVYYSSRSHSDDDRRAGPRVYDAEPPRPTPARRESSFAEREARPSKRESERERERERDRDRAERERERRKRADKEAKAAKDAKEAKREEKKQREKQMAKEIKRQQEDKRRYMTPEEDVPPPRMEKKSSSSRKYEPREPSLERDRDFGYNDFGVDAKSQYAESYINAARISGGGAPRRSKTYHGRTPYVPSPPPPHGVASAYPSPDEDEPRRSAATARRRGSAEAPKPSREKSYSKPSRERLDEDPIVMEARAPSSFQKSMSSTAAATAGLSTSPPRPLPRTNTMPTEATFSRPAPGMARSKTFTEGASPRGRTRSKMEPQVEIESEDEDAYEQERERRARDREARDGRDRKHRSSKKHRSPDRYREEPRAVHTSYTYSLNEEGGAPKTKLSRTYTRQLDRDPDLYDTYGGGARYVERPPPGGREPSYSSAYGQPPMTKFPKVRTTKLDDVAYSKYPATYAV</sequence>
<dbReference type="InterPro" id="IPR036869">
    <property type="entry name" value="J_dom_sf"/>
</dbReference>
<dbReference type="GO" id="GO:0031072">
    <property type="term" value="F:heat shock protein binding"/>
    <property type="evidence" value="ECO:0007669"/>
    <property type="project" value="TreeGrafter"/>
</dbReference>
<dbReference type="AlphaFoldDB" id="A0AA39GS18"/>
<feature type="compositionally biased region" description="Low complexity" evidence="1">
    <location>
        <begin position="391"/>
        <end position="403"/>
    </location>
</feature>
<dbReference type="PANTHER" id="PTHR44144">
    <property type="entry name" value="DNAJ HOMOLOG SUBFAMILY C MEMBER 9"/>
    <property type="match status" value="1"/>
</dbReference>
<dbReference type="SMART" id="SM00271">
    <property type="entry name" value="DnaJ"/>
    <property type="match status" value="1"/>
</dbReference>
<gene>
    <name evidence="3" type="ORF">NLU13_1564</name>
</gene>
<dbReference type="InterPro" id="IPR018253">
    <property type="entry name" value="DnaJ_domain_CS"/>
</dbReference>
<feature type="compositionally biased region" description="Acidic residues" evidence="1">
    <location>
        <begin position="451"/>
        <end position="461"/>
    </location>
</feature>
<feature type="compositionally biased region" description="Basic and acidic residues" evidence="1">
    <location>
        <begin position="356"/>
        <end position="373"/>
    </location>
</feature>
<feature type="compositionally biased region" description="Basic and acidic residues" evidence="1">
    <location>
        <begin position="462"/>
        <end position="479"/>
    </location>
</feature>
<dbReference type="PANTHER" id="PTHR44144:SF1">
    <property type="entry name" value="DNAJ HOMOLOG SUBFAMILY C MEMBER 9"/>
    <property type="match status" value="1"/>
</dbReference>
<dbReference type="GO" id="GO:0005634">
    <property type="term" value="C:nucleus"/>
    <property type="evidence" value="ECO:0007669"/>
    <property type="project" value="TreeGrafter"/>
</dbReference>
<dbReference type="PROSITE" id="PS50076">
    <property type="entry name" value="DNAJ_2"/>
    <property type="match status" value="1"/>
</dbReference>
<evidence type="ECO:0000313" key="4">
    <source>
        <dbReference type="Proteomes" id="UP001175261"/>
    </source>
</evidence>
<feature type="compositionally biased region" description="Low complexity" evidence="1">
    <location>
        <begin position="111"/>
        <end position="126"/>
    </location>
</feature>
<dbReference type="CDD" id="cd06257">
    <property type="entry name" value="DnaJ"/>
    <property type="match status" value="1"/>
</dbReference>
<feature type="compositionally biased region" description="Basic and acidic residues" evidence="1">
    <location>
        <begin position="35"/>
        <end position="49"/>
    </location>
</feature>
<accession>A0AA39GS18</accession>
<organism evidence="3 4">
    <name type="scientific">Sarocladium strictum</name>
    <name type="common">Black bundle disease fungus</name>
    <name type="synonym">Acremonium strictum</name>
    <dbReference type="NCBI Taxonomy" id="5046"/>
    <lineage>
        <taxon>Eukaryota</taxon>
        <taxon>Fungi</taxon>
        <taxon>Dikarya</taxon>
        <taxon>Ascomycota</taxon>
        <taxon>Pezizomycotina</taxon>
        <taxon>Sordariomycetes</taxon>
        <taxon>Hypocreomycetidae</taxon>
        <taxon>Hypocreales</taxon>
        <taxon>Sarocladiaceae</taxon>
        <taxon>Sarocladium</taxon>
    </lineage>
</organism>
<feature type="region of interest" description="Disordered" evidence="1">
    <location>
        <begin position="83"/>
        <end position="281"/>
    </location>
</feature>
<feature type="compositionally biased region" description="Low complexity" evidence="1">
    <location>
        <begin position="84"/>
        <end position="104"/>
    </location>
</feature>
<evidence type="ECO:0000259" key="2">
    <source>
        <dbReference type="PROSITE" id="PS50076"/>
    </source>
</evidence>
<reference evidence="3" key="1">
    <citation type="submission" date="2022-10" db="EMBL/GenBank/DDBJ databases">
        <title>Determination and structural analysis of whole genome sequence of Sarocladium strictum F4-1.</title>
        <authorList>
            <person name="Hu L."/>
            <person name="Jiang Y."/>
        </authorList>
    </citation>
    <scope>NUCLEOTIDE SEQUENCE</scope>
    <source>
        <strain evidence="3">F4-1</strain>
    </source>
</reference>
<dbReference type="InterPro" id="IPR001623">
    <property type="entry name" value="DnaJ_domain"/>
</dbReference>
<dbReference type="Pfam" id="PF00226">
    <property type="entry name" value="DnaJ"/>
    <property type="match status" value="1"/>
</dbReference>
<dbReference type="PROSITE" id="PS00636">
    <property type="entry name" value="DNAJ_1"/>
    <property type="match status" value="1"/>
</dbReference>
<evidence type="ECO:0000313" key="3">
    <source>
        <dbReference type="EMBL" id="KAK0392066.1"/>
    </source>
</evidence>
<dbReference type="EMBL" id="JAPDFR010000001">
    <property type="protein sequence ID" value="KAK0392066.1"/>
    <property type="molecule type" value="Genomic_DNA"/>
</dbReference>
<feature type="domain" description="J" evidence="2">
    <location>
        <begin position="8"/>
        <end position="76"/>
    </location>
</feature>